<evidence type="ECO:0000313" key="2">
    <source>
        <dbReference type="Proteomes" id="UP001595818"/>
    </source>
</evidence>
<comment type="caution">
    <text evidence="1">The sequence shown here is derived from an EMBL/GenBank/DDBJ whole genome shotgun (WGS) entry which is preliminary data.</text>
</comment>
<keyword evidence="2" id="KW-1185">Reference proteome</keyword>
<evidence type="ECO:0000313" key="1">
    <source>
        <dbReference type="EMBL" id="MFC4872391.1"/>
    </source>
</evidence>
<sequence>MKRWFWFLGLVLMMASCTLFRPRIPYQMGMSENRFLRQNRDAVISQLDGSKKVYRVNTDERFYILATFEEGVLTNLEERELMPAWHQRRMMEENNRDNP</sequence>
<protein>
    <submittedName>
        <fullName evidence="1">Uncharacterized protein</fullName>
    </submittedName>
</protein>
<dbReference type="RefSeq" id="WP_377064744.1">
    <property type="nucleotide sequence ID" value="NZ_JBHSJJ010000006.1"/>
</dbReference>
<organism evidence="1 2">
    <name type="scientific">Negadavirga shengliensis</name>
    <dbReference type="NCBI Taxonomy" id="1389218"/>
    <lineage>
        <taxon>Bacteria</taxon>
        <taxon>Pseudomonadati</taxon>
        <taxon>Bacteroidota</taxon>
        <taxon>Cytophagia</taxon>
        <taxon>Cytophagales</taxon>
        <taxon>Cyclobacteriaceae</taxon>
        <taxon>Negadavirga</taxon>
    </lineage>
</organism>
<accession>A0ABV9T1J7</accession>
<dbReference type="PROSITE" id="PS51257">
    <property type="entry name" value="PROKAR_LIPOPROTEIN"/>
    <property type="match status" value="1"/>
</dbReference>
<dbReference type="EMBL" id="JBHSJJ010000006">
    <property type="protein sequence ID" value="MFC4872391.1"/>
    <property type="molecule type" value="Genomic_DNA"/>
</dbReference>
<proteinExistence type="predicted"/>
<gene>
    <name evidence="1" type="ORF">ACFPFU_11890</name>
</gene>
<name>A0ABV9T1J7_9BACT</name>
<dbReference type="Proteomes" id="UP001595818">
    <property type="component" value="Unassembled WGS sequence"/>
</dbReference>
<reference evidence="2" key="1">
    <citation type="journal article" date="2019" name="Int. J. Syst. Evol. Microbiol.">
        <title>The Global Catalogue of Microorganisms (GCM) 10K type strain sequencing project: providing services to taxonomists for standard genome sequencing and annotation.</title>
        <authorList>
            <consortium name="The Broad Institute Genomics Platform"/>
            <consortium name="The Broad Institute Genome Sequencing Center for Infectious Disease"/>
            <person name="Wu L."/>
            <person name="Ma J."/>
        </authorList>
    </citation>
    <scope>NUCLEOTIDE SEQUENCE [LARGE SCALE GENOMIC DNA]</scope>
    <source>
        <strain evidence="2">CGMCC 4.7466</strain>
    </source>
</reference>